<gene>
    <name evidence="1" type="ORF">GLOINDRAFT_25350</name>
</gene>
<evidence type="ECO:0000313" key="1">
    <source>
        <dbReference type="EMBL" id="ESA14064.1"/>
    </source>
</evidence>
<proteinExistence type="predicted"/>
<reference evidence="1" key="1">
    <citation type="submission" date="2013-07" db="EMBL/GenBank/DDBJ databases">
        <title>The genome of an arbuscular mycorrhizal fungus provides insights into the evolution of the oldest plant symbiosis.</title>
        <authorList>
            <consortium name="DOE Joint Genome Institute"/>
            <person name="Tisserant E."/>
            <person name="Malbreil M."/>
            <person name="Kuo A."/>
            <person name="Kohler A."/>
            <person name="Symeonidi A."/>
            <person name="Balestrini R."/>
            <person name="Charron P."/>
            <person name="Duensing N."/>
            <person name="Frei-dit-Frey N."/>
            <person name="Gianinazzi-Pearson V."/>
            <person name="Gilbert B."/>
            <person name="Handa Y."/>
            <person name="Hijri M."/>
            <person name="Kaul R."/>
            <person name="Kawaguchi M."/>
            <person name="Krajinski F."/>
            <person name="Lammers P."/>
            <person name="Lapierre D."/>
            <person name="Masclaux F.G."/>
            <person name="Murat C."/>
            <person name="Morin E."/>
            <person name="Ndikumana S."/>
            <person name="Pagni M."/>
            <person name="Petitpierre D."/>
            <person name="Requena N."/>
            <person name="Rosikiewicz P."/>
            <person name="Riley R."/>
            <person name="Saito K."/>
            <person name="San Clemente H."/>
            <person name="Shapiro H."/>
            <person name="van Tuinen D."/>
            <person name="Becard G."/>
            <person name="Bonfante P."/>
            <person name="Paszkowski U."/>
            <person name="Shachar-Hill Y."/>
            <person name="Young J.P."/>
            <person name="Sanders I.R."/>
            <person name="Henrissat B."/>
            <person name="Rensing S.A."/>
            <person name="Grigoriev I.V."/>
            <person name="Corradi N."/>
            <person name="Roux C."/>
            <person name="Martin F."/>
        </authorList>
    </citation>
    <scope>NUCLEOTIDE SEQUENCE</scope>
    <source>
        <strain evidence="1">DAOM 197198</strain>
    </source>
</reference>
<dbReference type="EMBL" id="KI283278">
    <property type="protein sequence ID" value="ESA14064.1"/>
    <property type="molecule type" value="Genomic_DNA"/>
</dbReference>
<name>U9U102_RHIID</name>
<dbReference type="AlphaFoldDB" id="U9U102"/>
<dbReference type="HOGENOM" id="CLU_2980228_0_0_1"/>
<dbReference type="VEuPathDB" id="FungiDB:RhiirFUN_009896"/>
<sequence>MRHVYQVVQVNEDVKILTGPLAKEVDENDLFSNLFDSLTSEKYSHYNIQVEVKTSTGP</sequence>
<organism evidence="1">
    <name type="scientific">Rhizophagus irregularis (strain DAOM 181602 / DAOM 197198 / MUCL 43194)</name>
    <name type="common">Arbuscular mycorrhizal fungus</name>
    <name type="synonym">Glomus intraradices</name>
    <dbReference type="NCBI Taxonomy" id="747089"/>
    <lineage>
        <taxon>Eukaryota</taxon>
        <taxon>Fungi</taxon>
        <taxon>Fungi incertae sedis</taxon>
        <taxon>Mucoromycota</taxon>
        <taxon>Glomeromycotina</taxon>
        <taxon>Glomeromycetes</taxon>
        <taxon>Glomerales</taxon>
        <taxon>Glomeraceae</taxon>
        <taxon>Rhizophagus</taxon>
    </lineage>
</organism>
<accession>U9U102</accession>
<protein>
    <submittedName>
        <fullName evidence="1">Uncharacterized protein</fullName>
    </submittedName>
</protein>